<feature type="transmembrane region" description="Helical" evidence="5">
    <location>
        <begin position="100"/>
        <end position="120"/>
    </location>
</feature>
<comment type="subcellular location">
    <subcellularLocation>
        <location evidence="1">Membrane</location>
        <topology evidence="1">Multi-pass membrane protein</topology>
    </subcellularLocation>
</comment>
<feature type="transmembrane region" description="Helical" evidence="5">
    <location>
        <begin position="414"/>
        <end position="431"/>
    </location>
</feature>
<feature type="transmembrane region" description="Helical" evidence="5">
    <location>
        <begin position="341"/>
        <end position="363"/>
    </location>
</feature>
<keyword evidence="4 5" id="KW-0472">Membrane</keyword>
<keyword evidence="9" id="KW-1185">Reference proteome</keyword>
<reference evidence="9" key="1">
    <citation type="submission" date="2024-06" db="EMBL/GenBank/DDBJ databases">
        <title>Multi-omics analyses provide insights into the biosynthesis of the anticancer antibiotic pleurotin in Hohenbuehelia grisea.</title>
        <authorList>
            <person name="Weaver J.A."/>
            <person name="Alberti F."/>
        </authorList>
    </citation>
    <scope>NUCLEOTIDE SEQUENCE [LARGE SCALE GENOMIC DNA]</scope>
    <source>
        <strain evidence="9">T-177</strain>
    </source>
</reference>
<feature type="transmembrane region" description="Helical" evidence="5">
    <location>
        <begin position="132"/>
        <end position="157"/>
    </location>
</feature>
<dbReference type="PANTHER" id="PTHR15948:SF0">
    <property type="entry name" value="GOLGI PH REGULATOR A-RELATED"/>
    <property type="match status" value="1"/>
</dbReference>
<evidence type="ECO:0000313" key="9">
    <source>
        <dbReference type="Proteomes" id="UP001556367"/>
    </source>
</evidence>
<keyword evidence="2 5" id="KW-0812">Transmembrane</keyword>
<evidence type="ECO:0000256" key="5">
    <source>
        <dbReference type="SAM" id="Phobius"/>
    </source>
</evidence>
<dbReference type="PANTHER" id="PTHR15948">
    <property type="entry name" value="G-PROTEIN COUPLED RECEPTOR 89-RELATED"/>
    <property type="match status" value="1"/>
</dbReference>
<feature type="domain" description="Golgi pH regulator conserved" evidence="7">
    <location>
        <begin position="205"/>
        <end position="272"/>
    </location>
</feature>
<comment type="caution">
    <text evidence="8">The sequence shown here is derived from an EMBL/GenBank/DDBJ whole genome shotgun (WGS) entry which is preliminary data.</text>
</comment>
<feature type="transmembrane region" description="Helical" evidence="5">
    <location>
        <begin position="443"/>
        <end position="463"/>
    </location>
</feature>
<evidence type="ECO:0000256" key="3">
    <source>
        <dbReference type="ARBA" id="ARBA00022989"/>
    </source>
</evidence>
<dbReference type="Proteomes" id="UP001556367">
    <property type="component" value="Unassembled WGS sequence"/>
</dbReference>
<keyword evidence="3 5" id="KW-1133">Transmembrane helix</keyword>
<proteinExistence type="predicted"/>
<feature type="domain" description="Abscisic acid G-protein coupled receptor-like" evidence="6">
    <location>
        <begin position="331"/>
        <end position="523"/>
    </location>
</feature>
<feature type="transmembrane region" description="Helical" evidence="5">
    <location>
        <begin position="503"/>
        <end position="522"/>
    </location>
</feature>
<protein>
    <recommendedName>
        <fullName evidence="10">G protein-coupled receptor 89</fullName>
    </recommendedName>
</protein>
<dbReference type="InterPro" id="IPR015672">
    <property type="entry name" value="GPHR/GTG"/>
</dbReference>
<dbReference type="Pfam" id="PF12537">
    <property type="entry name" value="GPHR_N"/>
    <property type="match status" value="1"/>
</dbReference>
<evidence type="ECO:0000259" key="7">
    <source>
        <dbReference type="Pfam" id="PF12537"/>
    </source>
</evidence>
<feature type="transmembrane region" description="Helical" evidence="5">
    <location>
        <begin position="177"/>
        <end position="194"/>
    </location>
</feature>
<dbReference type="Pfam" id="PF12430">
    <property type="entry name" value="ABA_GPCR"/>
    <property type="match status" value="1"/>
</dbReference>
<feature type="transmembrane region" description="Helical" evidence="5">
    <location>
        <begin position="214"/>
        <end position="234"/>
    </location>
</feature>
<evidence type="ECO:0000259" key="6">
    <source>
        <dbReference type="Pfam" id="PF12430"/>
    </source>
</evidence>
<sequence length="529" mass="58356">MGDLLVGSCAIFGLRVTLFVSCQRYLHRSRLYSDLQHLGEIGDASTVKYPMTPLSSKSMPPEESDTDGEVLPSISPAVSSMKKPTHPLPQALHATLARSAFASCFTESSTMFFLLILQSLDFLSPRTRLLQWRFSLFLLMGAILIAIPILLSVVLTLGSKKKLTDNRTNRRRISLRLILNIVPVFLFLLGLSYIPLPPALSASDTMTAELSRLIVLGTIILGLLSGFGAVTNAWDFLPFRSRLKLNPTEHDVASAEYALSRVRNDLQERRAETLSPAGSQEPHQSTWYSRVIPNLRGDSELQEIKGLEALEYQMSRNLDALKRRRATALFSGTFRGRAFNIFGHLFAIYCIVRVISSFINIILPARSPPAAPTPATSSTKISYPDLITHFMAYLLAFIWSDVTLDDAAVISRQVSFVLVGVIILTSIRLVLRGVTKALRVTSRNIGASLMLLLLSQLMGIYLLSTIVQLRTTFPPPNAGAGPHHAEVTNLFETIPEYEVFGSLFDWSFLLAAGGSAFVLWGAEKMNGPN</sequence>
<evidence type="ECO:0008006" key="10">
    <source>
        <dbReference type="Google" id="ProtNLM"/>
    </source>
</evidence>
<accession>A0ABR3JAG7</accession>
<organism evidence="8 9">
    <name type="scientific">Hohenbuehelia grisea</name>
    <dbReference type="NCBI Taxonomy" id="104357"/>
    <lineage>
        <taxon>Eukaryota</taxon>
        <taxon>Fungi</taxon>
        <taxon>Dikarya</taxon>
        <taxon>Basidiomycota</taxon>
        <taxon>Agaricomycotina</taxon>
        <taxon>Agaricomycetes</taxon>
        <taxon>Agaricomycetidae</taxon>
        <taxon>Agaricales</taxon>
        <taxon>Pleurotineae</taxon>
        <taxon>Pleurotaceae</taxon>
        <taxon>Hohenbuehelia</taxon>
    </lineage>
</organism>
<name>A0ABR3JAG7_9AGAR</name>
<dbReference type="InterPro" id="IPR022535">
    <property type="entry name" value="Golgi_pH-regulator_cons_dom"/>
</dbReference>
<evidence type="ECO:0000313" key="8">
    <source>
        <dbReference type="EMBL" id="KAL0952683.1"/>
    </source>
</evidence>
<gene>
    <name evidence="8" type="ORF">HGRIS_006924</name>
</gene>
<evidence type="ECO:0000256" key="4">
    <source>
        <dbReference type="ARBA" id="ARBA00023136"/>
    </source>
</evidence>
<evidence type="ECO:0000256" key="1">
    <source>
        <dbReference type="ARBA" id="ARBA00004141"/>
    </source>
</evidence>
<evidence type="ECO:0000256" key="2">
    <source>
        <dbReference type="ARBA" id="ARBA00022692"/>
    </source>
</evidence>
<dbReference type="EMBL" id="JASNQZ010000010">
    <property type="protein sequence ID" value="KAL0952683.1"/>
    <property type="molecule type" value="Genomic_DNA"/>
</dbReference>
<dbReference type="InterPro" id="IPR025969">
    <property type="entry name" value="ABA_GPCR_dom"/>
</dbReference>